<organism evidence="4 5">
    <name type="scientific">Alteromonas australica</name>
    <dbReference type="NCBI Taxonomy" id="589873"/>
    <lineage>
        <taxon>Bacteria</taxon>
        <taxon>Pseudomonadati</taxon>
        <taxon>Pseudomonadota</taxon>
        <taxon>Gammaproteobacteria</taxon>
        <taxon>Alteromonadales</taxon>
        <taxon>Alteromonadaceae</taxon>
        <taxon>Alteromonas/Salinimonas group</taxon>
        <taxon>Alteromonas</taxon>
    </lineage>
</organism>
<dbReference type="InterPro" id="IPR036291">
    <property type="entry name" value="NAD(P)-bd_dom_sf"/>
</dbReference>
<dbReference type="PATRIC" id="fig|589873.4.peg.3526"/>
<evidence type="ECO:0000256" key="1">
    <source>
        <dbReference type="ARBA" id="ARBA00006484"/>
    </source>
</evidence>
<reference evidence="4 5" key="1">
    <citation type="submission" date="2014-06" db="EMBL/GenBank/DDBJ databases">
        <title>Genomes of Alteromonas australica, a world apart.</title>
        <authorList>
            <person name="Gonzaga A."/>
            <person name="Lopez-Perez M."/>
            <person name="Rodriguez-Valera F."/>
        </authorList>
    </citation>
    <scope>NUCLEOTIDE SEQUENCE [LARGE SCALE GENOMIC DNA]</scope>
    <source>
        <strain evidence="4 5">H 17</strain>
    </source>
</reference>
<dbReference type="GO" id="GO:0016491">
    <property type="term" value="F:oxidoreductase activity"/>
    <property type="evidence" value="ECO:0007669"/>
    <property type="project" value="UniProtKB-KW"/>
</dbReference>
<dbReference type="KEGG" id="aaus:EP12_16270"/>
<dbReference type="Gene3D" id="3.40.50.720">
    <property type="entry name" value="NAD(P)-binding Rossmann-like Domain"/>
    <property type="match status" value="1"/>
</dbReference>
<evidence type="ECO:0000259" key="3">
    <source>
        <dbReference type="SMART" id="SM00822"/>
    </source>
</evidence>
<dbReference type="PRINTS" id="PR00081">
    <property type="entry name" value="GDHRDH"/>
</dbReference>
<dbReference type="PANTHER" id="PTHR43639:SF1">
    <property type="entry name" value="SHORT-CHAIN DEHYDROGENASE_REDUCTASE FAMILY PROTEIN"/>
    <property type="match status" value="1"/>
</dbReference>
<accession>A0A075P2D6</accession>
<proteinExistence type="inferred from homology"/>
<dbReference type="SUPFAM" id="SSF51735">
    <property type="entry name" value="NAD(P)-binding Rossmann-fold domains"/>
    <property type="match status" value="1"/>
</dbReference>
<dbReference type="eggNOG" id="COG1028">
    <property type="taxonomic scope" value="Bacteria"/>
</dbReference>
<name>A0A075P2D6_9ALTE</name>
<dbReference type="Pfam" id="PF13561">
    <property type="entry name" value="adh_short_C2"/>
    <property type="match status" value="1"/>
</dbReference>
<dbReference type="InterPro" id="IPR020904">
    <property type="entry name" value="Sc_DH/Rdtase_CS"/>
</dbReference>
<keyword evidence="5" id="KW-1185">Reference proteome</keyword>
<dbReference type="AlphaFoldDB" id="A0A075P2D6"/>
<dbReference type="PANTHER" id="PTHR43639">
    <property type="entry name" value="OXIDOREDUCTASE, SHORT-CHAIN DEHYDROGENASE/REDUCTASE FAMILY (AFU_ORTHOLOGUE AFUA_5G02870)"/>
    <property type="match status" value="1"/>
</dbReference>
<dbReference type="PROSITE" id="PS00061">
    <property type="entry name" value="ADH_SHORT"/>
    <property type="match status" value="1"/>
</dbReference>
<evidence type="ECO:0000256" key="2">
    <source>
        <dbReference type="ARBA" id="ARBA00023002"/>
    </source>
</evidence>
<dbReference type="Proteomes" id="UP000056090">
    <property type="component" value="Chromosome"/>
</dbReference>
<dbReference type="KEGG" id="aal:EP13_15655"/>
<dbReference type="InterPro" id="IPR057326">
    <property type="entry name" value="KR_dom"/>
</dbReference>
<dbReference type="SMART" id="SM00822">
    <property type="entry name" value="PKS_KR"/>
    <property type="match status" value="1"/>
</dbReference>
<keyword evidence="2" id="KW-0560">Oxidoreductase</keyword>
<dbReference type="FunFam" id="3.40.50.720:FF:000084">
    <property type="entry name" value="Short-chain dehydrogenase reductase"/>
    <property type="match status" value="1"/>
</dbReference>
<comment type="similarity">
    <text evidence="1">Belongs to the short-chain dehydrogenases/reductases (SDR) family.</text>
</comment>
<protein>
    <submittedName>
        <fullName evidence="4">Oxidoreductase</fullName>
    </submittedName>
</protein>
<sequence>MNVGGGVNTLSGKRVLVTGGASGIGGAISSELAAQGATVIVHYFRSKDAVKELQDEVRASGVGEIIPLQADLTQESTVAKFAEDVESLTSTLDILINNTGDLVERHTLDDIDNAFWERVMAVNVTSMMMVTRAMLPLLKQGDEGASIVNLSSLAGRKGGHGGSLAYSTSKGAVLTFTRSLAAELASMGIRVNAVTPGLILGTRFHATHTTDESANKTIGEIPLKRAGNPMDVARAVAFLASEYNGFITGATLDINGGVYMA</sequence>
<feature type="domain" description="Ketoreductase" evidence="3">
    <location>
        <begin position="13"/>
        <end position="202"/>
    </location>
</feature>
<dbReference type="PRINTS" id="PR00080">
    <property type="entry name" value="SDRFAMILY"/>
</dbReference>
<evidence type="ECO:0000313" key="4">
    <source>
        <dbReference type="EMBL" id="AIG00002.1"/>
    </source>
</evidence>
<dbReference type="CDD" id="cd05233">
    <property type="entry name" value="SDR_c"/>
    <property type="match status" value="1"/>
</dbReference>
<dbReference type="EMBL" id="CP008849">
    <property type="protein sequence ID" value="AIG00002.1"/>
    <property type="molecule type" value="Genomic_DNA"/>
</dbReference>
<evidence type="ECO:0000313" key="5">
    <source>
        <dbReference type="Proteomes" id="UP000056090"/>
    </source>
</evidence>
<dbReference type="InterPro" id="IPR002347">
    <property type="entry name" value="SDR_fam"/>
</dbReference>
<gene>
    <name evidence="4" type="ORF">EP13_15655</name>
</gene>